<evidence type="ECO:0000313" key="2">
    <source>
        <dbReference type="Proteomes" id="UP000008225"/>
    </source>
</evidence>
<proteinExistence type="predicted"/>
<reference evidence="1 2" key="1">
    <citation type="submission" date="2009-03" db="EMBL/GenBank/DDBJ databases">
        <authorList>
            <person name="Warren W."/>
            <person name="Ye L."/>
            <person name="Minx P."/>
            <person name="Worley K."/>
            <person name="Gibbs R."/>
            <person name="Wilson R.K."/>
        </authorList>
    </citation>
    <scope>NUCLEOTIDE SEQUENCE [LARGE SCALE GENOMIC DNA]</scope>
</reference>
<dbReference type="Ensembl" id="ENSCJAT00000119068.1">
    <property type="protein sequence ID" value="ENSCJAP00000082233.1"/>
    <property type="gene ID" value="ENSCJAG00000085430.1"/>
</dbReference>
<dbReference type="PRINTS" id="PR02045">
    <property type="entry name" value="F138DOMAIN"/>
</dbReference>
<reference evidence="1" key="2">
    <citation type="submission" date="2025-08" db="UniProtKB">
        <authorList>
            <consortium name="Ensembl"/>
        </authorList>
    </citation>
    <scope>IDENTIFICATION</scope>
</reference>
<sequence>MISAHCNPHLLGSSDSPAPASGVAGITGVHHHAWLIFVFVVETGFYHVGQADVKLLTSGDLPTLASQIVGITGTCHHTQLIFVFLVEMGFHHVDQASLKLLIPGDLPSDDQPPKVLELQE</sequence>
<dbReference type="PANTHER" id="PTHR12138:SF162">
    <property type="entry name" value="CHROMOSOME UNDETERMINED SCAFFOLD_275, WHOLE GENOME SHOTGUN SEQUENCE"/>
    <property type="match status" value="1"/>
</dbReference>
<accession>A0A8I4A105</accession>
<dbReference type="PANTHER" id="PTHR12138">
    <property type="entry name" value="PRIMATE-EXPANDED PROTEIN FAMILY"/>
    <property type="match status" value="1"/>
</dbReference>
<organism evidence="1 2">
    <name type="scientific">Callithrix jacchus</name>
    <name type="common">White-tufted-ear marmoset</name>
    <name type="synonym">Simia Jacchus</name>
    <dbReference type="NCBI Taxonomy" id="9483"/>
    <lineage>
        <taxon>Eukaryota</taxon>
        <taxon>Metazoa</taxon>
        <taxon>Chordata</taxon>
        <taxon>Craniata</taxon>
        <taxon>Vertebrata</taxon>
        <taxon>Euteleostomi</taxon>
        <taxon>Mammalia</taxon>
        <taxon>Eutheria</taxon>
        <taxon>Euarchontoglires</taxon>
        <taxon>Primates</taxon>
        <taxon>Haplorrhini</taxon>
        <taxon>Platyrrhini</taxon>
        <taxon>Cebidae</taxon>
        <taxon>Callitrichinae</taxon>
        <taxon>Callithrix</taxon>
        <taxon>Callithrix</taxon>
    </lineage>
</organism>
<name>A0A8I4A105_CALJA</name>
<dbReference type="Proteomes" id="UP000008225">
    <property type="component" value="Chromosome 8"/>
</dbReference>
<evidence type="ECO:0000313" key="1">
    <source>
        <dbReference type="Ensembl" id="ENSCJAP00000082233.1"/>
    </source>
</evidence>
<protein>
    <submittedName>
        <fullName evidence="1">Uncharacterized protein</fullName>
    </submittedName>
</protein>
<reference evidence="1" key="3">
    <citation type="submission" date="2025-09" db="UniProtKB">
        <authorList>
            <consortium name="Ensembl"/>
        </authorList>
    </citation>
    <scope>IDENTIFICATION</scope>
</reference>
<dbReference type="AlphaFoldDB" id="A0A8I4A105"/>
<dbReference type="GeneTree" id="ENSGT01120000271815"/>
<keyword evidence="2" id="KW-1185">Reference proteome</keyword>